<dbReference type="Gene3D" id="3.10.450.50">
    <property type="match status" value="1"/>
</dbReference>
<keyword evidence="3" id="KW-1185">Reference proteome</keyword>
<evidence type="ECO:0000259" key="1">
    <source>
        <dbReference type="Pfam" id="PF12680"/>
    </source>
</evidence>
<dbReference type="Proteomes" id="UP001589709">
    <property type="component" value="Unassembled WGS sequence"/>
</dbReference>
<sequence>MASTPTDLGHLPGVVRDYLAAHARGDVTAAAECFTPAAVVVDDGSTCRGREEIRDWLGRSSTEYTWTATPTAAVRRGSGHWNVVQRLTGDFPGGAADLAYDFTIDDALITALVIGPA</sequence>
<dbReference type="InterPro" id="IPR037401">
    <property type="entry name" value="SnoaL-like"/>
</dbReference>
<feature type="domain" description="SnoaL-like" evidence="1">
    <location>
        <begin position="15"/>
        <end position="73"/>
    </location>
</feature>
<gene>
    <name evidence="2" type="ORF">ACFF45_24325</name>
</gene>
<proteinExistence type="predicted"/>
<reference evidence="2 3" key="1">
    <citation type="submission" date="2024-09" db="EMBL/GenBank/DDBJ databases">
        <authorList>
            <person name="Sun Q."/>
            <person name="Mori K."/>
        </authorList>
    </citation>
    <scope>NUCLEOTIDE SEQUENCE [LARGE SCALE GENOMIC DNA]</scope>
    <source>
        <strain evidence="2 3">JCM 6917</strain>
    </source>
</reference>
<comment type="caution">
    <text evidence="2">The sequence shown here is derived from an EMBL/GenBank/DDBJ whole genome shotgun (WGS) entry which is preliminary data.</text>
</comment>
<name>A0ABV5N629_9ACTN</name>
<dbReference type="SUPFAM" id="SSF54427">
    <property type="entry name" value="NTF2-like"/>
    <property type="match status" value="1"/>
</dbReference>
<evidence type="ECO:0000313" key="3">
    <source>
        <dbReference type="Proteomes" id="UP001589709"/>
    </source>
</evidence>
<dbReference type="RefSeq" id="WP_381348574.1">
    <property type="nucleotide sequence ID" value="NZ_JBHMCY010000052.1"/>
</dbReference>
<dbReference type="EMBL" id="JBHMCY010000052">
    <property type="protein sequence ID" value="MFB9465748.1"/>
    <property type="molecule type" value="Genomic_DNA"/>
</dbReference>
<evidence type="ECO:0000313" key="2">
    <source>
        <dbReference type="EMBL" id="MFB9465748.1"/>
    </source>
</evidence>
<dbReference type="Pfam" id="PF12680">
    <property type="entry name" value="SnoaL_2"/>
    <property type="match status" value="1"/>
</dbReference>
<protein>
    <submittedName>
        <fullName evidence="2">Nuclear transport factor 2 family protein</fullName>
    </submittedName>
</protein>
<organism evidence="2 3">
    <name type="scientific">Streptomyces cinereospinus</name>
    <dbReference type="NCBI Taxonomy" id="285561"/>
    <lineage>
        <taxon>Bacteria</taxon>
        <taxon>Bacillati</taxon>
        <taxon>Actinomycetota</taxon>
        <taxon>Actinomycetes</taxon>
        <taxon>Kitasatosporales</taxon>
        <taxon>Streptomycetaceae</taxon>
        <taxon>Streptomyces</taxon>
    </lineage>
</organism>
<accession>A0ABV5N629</accession>
<dbReference type="InterPro" id="IPR032710">
    <property type="entry name" value="NTF2-like_dom_sf"/>
</dbReference>